<accession>A0A1E3BEK0</accession>
<dbReference type="VEuPathDB" id="FungiDB:SI65_04389"/>
<gene>
    <name evidence="1" type="ORF">SI65_04389</name>
</gene>
<dbReference type="GO" id="GO:0016491">
    <property type="term" value="F:oxidoreductase activity"/>
    <property type="evidence" value="ECO:0007669"/>
    <property type="project" value="InterPro"/>
</dbReference>
<dbReference type="STRING" id="573508.A0A1E3BEK0"/>
<dbReference type="Proteomes" id="UP000094569">
    <property type="component" value="Unassembled WGS sequence"/>
</dbReference>
<evidence type="ECO:0000313" key="1">
    <source>
        <dbReference type="EMBL" id="ODM19405.1"/>
    </source>
</evidence>
<sequence length="204" mass="23418">MTVKEAHGIMAQLQELEFPYAFAKARQIALLKAGGIPTMSKLFAVTGQNNRRNAGKCAVDTEILLPEAHSKPRDSDRYASAVARMNYLHDRYRHANKITDNDLHTLGDGLAEILNVVDREEWRKLTDVENLPSVFFTRTWERIWESRLTRFLQKQKAGETAFTSRWNCVTGQSAMKKKSQSRRQQTINMSESMLIQPCRRFLAS</sequence>
<dbReference type="EMBL" id="JXNT01000004">
    <property type="protein sequence ID" value="ODM19405.1"/>
    <property type="molecule type" value="Genomic_DNA"/>
</dbReference>
<reference evidence="1 2" key="1">
    <citation type="journal article" date="2016" name="BMC Genomics">
        <title>Comparative genomic and transcriptomic analyses of the Fuzhuan brick tea-fermentation fungus Aspergillus cristatus.</title>
        <authorList>
            <person name="Ge Y."/>
            <person name="Wang Y."/>
            <person name="Liu Y."/>
            <person name="Tan Y."/>
            <person name="Ren X."/>
            <person name="Zhang X."/>
            <person name="Hyde K.D."/>
            <person name="Liu Y."/>
            <person name="Liu Z."/>
        </authorList>
    </citation>
    <scope>NUCLEOTIDE SEQUENCE [LARGE SCALE GENOMIC DNA]</scope>
    <source>
        <strain evidence="1 2">GZAAS20.1005</strain>
    </source>
</reference>
<comment type="caution">
    <text evidence="1">The sequence shown here is derived from an EMBL/GenBank/DDBJ whole genome shotgun (WGS) entry which is preliminary data.</text>
</comment>
<dbReference type="PANTHER" id="PTHR36124:SF4">
    <property type="entry name" value="ER-BOUND OXYGENASE MPAB_MPAB'_RUBBER OXYGENASE CATALYTIC DOMAIN-CONTAINING PROTEIN"/>
    <property type="match status" value="1"/>
</dbReference>
<dbReference type="OrthoDB" id="545169at2759"/>
<name>A0A1E3BEK0_ASPCR</name>
<evidence type="ECO:0000313" key="2">
    <source>
        <dbReference type="Proteomes" id="UP000094569"/>
    </source>
</evidence>
<organism evidence="1 2">
    <name type="scientific">Aspergillus cristatus</name>
    <name type="common">Chinese Fuzhuan brick tea-fermentation fungus</name>
    <name type="synonym">Eurotium cristatum</name>
    <dbReference type="NCBI Taxonomy" id="573508"/>
    <lineage>
        <taxon>Eukaryota</taxon>
        <taxon>Fungi</taxon>
        <taxon>Dikarya</taxon>
        <taxon>Ascomycota</taxon>
        <taxon>Pezizomycotina</taxon>
        <taxon>Eurotiomycetes</taxon>
        <taxon>Eurotiomycetidae</taxon>
        <taxon>Eurotiales</taxon>
        <taxon>Aspergillaceae</taxon>
        <taxon>Aspergillus</taxon>
        <taxon>Aspergillus subgen. Aspergillus</taxon>
    </lineage>
</organism>
<dbReference type="PANTHER" id="PTHR36124">
    <property type="match status" value="1"/>
</dbReference>
<dbReference type="AlphaFoldDB" id="A0A1E3BEK0"/>
<keyword evidence="2" id="KW-1185">Reference proteome</keyword>
<proteinExistence type="predicted"/>
<dbReference type="InterPro" id="IPR046366">
    <property type="entry name" value="MPAB"/>
</dbReference>
<protein>
    <submittedName>
        <fullName evidence="1">Uncharacterized protein</fullName>
    </submittedName>
</protein>